<protein>
    <submittedName>
        <fullName evidence="1">Uncharacterized protein</fullName>
    </submittedName>
</protein>
<proteinExistence type="predicted"/>
<dbReference type="AlphaFoldDB" id="A0A0A9HQ65"/>
<sequence>MPPLPLSASRSEFLAVLSPCTRSRYLRVPKWLRT</sequence>
<name>A0A0A9HQ65_ARUDO</name>
<accession>A0A0A9HQ65</accession>
<evidence type="ECO:0000313" key="1">
    <source>
        <dbReference type="EMBL" id="JAE37979.1"/>
    </source>
</evidence>
<reference evidence="1" key="2">
    <citation type="journal article" date="2015" name="Data Brief">
        <title>Shoot transcriptome of the giant reed, Arundo donax.</title>
        <authorList>
            <person name="Barrero R.A."/>
            <person name="Guerrero F.D."/>
            <person name="Moolhuijzen P."/>
            <person name="Goolsby J.A."/>
            <person name="Tidwell J."/>
            <person name="Bellgard S.E."/>
            <person name="Bellgard M.I."/>
        </authorList>
    </citation>
    <scope>NUCLEOTIDE SEQUENCE</scope>
    <source>
        <tissue evidence="1">Shoot tissue taken approximately 20 cm above the soil surface</tissue>
    </source>
</reference>
<reference evidence="1" key="1">
    <citation type="submission" date="2014-09" db="EMBL/GenBank/DDBJ databases">
        <authorList>
            <person name="Magalhaes I.L.F."/>
            <person name="Oliveira U."/>
            <person name="Santos F.R."/>
            <person name="Vidigal T.H.D.A."/>
            <person name="Brescovit A.D."/>
            <person name="Santos A.J."/>
        </authorList>
    </citation>
    <scope>NUCLEOTIDE SEQUENCE</scope>
    <source>
        <tissue evidence="1">Shoot tissue taken approximately 20 cm above the soil surface</tissue>
    </source>
</reference>
<dbReference type="EMBL" id="GBRH01159917">
    <property type="protein sequence ID" value="JAE37979.1"/>
    <property type="molecule type" value="Transcribed_RNA"/>
</dbReference>
<organism evidence="1">
    <name type="scientific">Arundo donax</name>
    <name type="common">Giant reed</name>
    <name type="synonym">Donax arundinaceus</name>
    <dbReference type="NCBI Taxonomy" id="35708"/>
    <lineage>
        <taxon>Eukaryota</taxon>
        <taxon>Viridiplantae</taxon>
        <taxon>Streptophyta</taxon>
        <taxon>Embryophyta</taxon>
        <taxon>Tracheophyta</taxon>
        <taxon>Spermatophyta</taxon>
        <taxon>Magnoliopsida</taxon>
        <taxon>Liliopsida</taxon>
        <taxon>Poales</taxon>
        <taxon>Poaceae</taxon>
        <taxon>PACMAD clade</taxon>
        <taxon>Arundinoideae</taxon>
        <taxon>Arundineae</taxon>
        <taxon>Arundo</taxon>
    </lineage>
</organism>